<name>A0ABV9T484_9BACT</name>
<evidence type="ECO:0000256" key="4">
    <source>
        <dbReference type="SAM" id="SignalP"/>
    </source>
</evidence>
<accession>A0ABV9T484</accession>
<keyword evidence="3" id="KW-0378">Hydrolase</keyword>
<evidence type="ECO:0000313" key="7">
    <source>
        <dbReference type="Proteomes" id="UP001595818"/>
    </source>
</evidence>
<gene>
    <name evidence="6" type="ORF">ACFPFU_16620</name>
</gene>
<proteinExistence type="predicted"/>
<dbReference type="InterPro" id="IPR050695">
    <property type="entry name" value="N-acetylmuramoyl_amidase_3"/>
</dbReference>
<dbReference type="Proteomes" id="UP001595818">
    <property type="component" value="Unassembled WGS sequence"/>
</dbReference>
<comment type="caution">
    <text evidence="6">The sequence shown here is derived from an EMBL/GenBank/DDBJ whole genome shotgun (WGS) entry which is preliminary data.</text>
</comment>
<dbReference type="SMART" id="SM00646">
    <property type="entry name" value="Ami_3"/>
    <property type="match status" value="1"/>
</dbReference>
<evidence type="ECO:0000259" key="5">
    <source>
        <dbReference type="SMART" id="SM00646"/>
    </source>
</evidence>
<reference evidence="7" key="1">
    <citation type="journal article" date="2019" name="Int. J. Syst. Evol. Microbiol.">
        <title>The Global Catalogue of Microorganisms (GCM) 10K type strain sequencing project: providing services to taxonomists for standard genome sequencing and annotation.</title>
        <authorList>
            <consortium name="The Broad Institute Genomics Platform"/>
            <consortium name="The Broad Institute Genome Sequencing Center for Infectious Disease"/>
            <person name="Wu L."/>
            <person name="Ma J."/>
        </authorList>
    </citation>
    <scope>NUCLEOTIDE SEQUENCE [LARGE SCALE GENOMIC DNA]</scope>
    <source>
        <strain evidence="7">CGMCC 4.7466</strain>
    </source>
</reference>
<feature type="domain" description="MurNAc-LAA" evidence="5">
    <location>
        <begin position="94"/>
        <end position="217"/>
    </location>
</feature>
<dbReference type="SUPFAM" id="SSF53187">
    <property type="entry name" value="Zn-dependent exopeptidases"/>
    <property type="match status" value="1"/>
</dbReference>
<dbReference type="EC" id="3.5.1.28" evidence="2"/>
<organism evidence="6 7">
    <name type="scientific">Negadavirga shengliensis</name>
    <dbReference type="NCBI Taxonomy" id="1389218"/>
    <lineage>
        <taxon>Bacteria</taxon>
        <taxon>Pseudomonadati</taxon>
        <taxon>Bacteroidota</taxon>
        <taxon>Cytophagia</taxon>
        <taxon>Cytophagales</taxon>
        <taxon>Cyclobacteriaceae</taxon>
        <taxon>Negadavirga</taxon>
    </lineage>
</organism>
<evidence type="ECO:0000256" key="2">
    <source>
        <dbReference type="ARBA" id="ARBA00011901"/>
    </source>
</evidence>
<dbReference type="RefSeq" id="WP_377066071.1">
    <property type="nucleotide sequence ID" value="NZ_JBHSJJ010000010.1"/>
</dbReference>
<keyword evidence="7" id="KW-1185">Reference proteome</keyword>
<evidence type="ECO:0000256" key="3">
    <source>
        <dbReference type="ARBA" id="ARBA00022801"/>
    </source>
</evidence>
<protein>
    <recommendedName>
        <fullName evidence="2">N-acetylmuramoyl-L-alanine amidase</fullName>
        <ecNumber evidence="2">3.5.1.28</ecNumber>
    </recommendedName>
</protein>
<feature type="chain" id="PRO_5046242102" description="N-acetylmuramoyl-L-alanine amidase" evidence="4">
    <location>
        <begin position="20"/>
        <end position="330"/>
    </location>
</feature>
<evidence type="ECO:0000256" key="1">
    <source>
        <dbReference type="ARBA" id="ARBA00001561"/>
    </source>
</evidence>
<dbReference type="Pfam" id="PF01520">
    <property type="entry name" value="Amidase_3"/>
    <property type="match status" value="1"/>
</dbReference>
<dbReference type="EMBL" id="JBHSJJ010000010">
    <property type="protein sequence ID" value="MFC4873327.1"/>
    <property type="molecule type" value="Genomic_DNA"/>
</dbReference>
<dbReference type="PANTHER" id="PTHR30404:SF0">
    <property type="entry name" value="N-ACETYLMURAMOYL-L-ALANINE AMIDASE AMIC"/>
    <property type="match status" value="1"/>
</dbReference>
<evidence type="ECO:0000313" key="6">
    <source>
        <dbReference type="EMBL" id="MFC4873327.1"/>
    </source>
</evidence>
<dbReference type="Gene3D" id="3.40.630.40">
    <property type="entry name" value="Zn-dependent exopeptidases"/>
    <property type="match status" value="1"/>
</dbReference>
<comment type="catalytic activity">
    <reaction evidence="1">
        <text>Hydrolyzes the link between N-acetylmuramoyl residues and L-amino acid residues in certain cell-wall glycopeptides.</text>
        <dbReference type="EC" id="3.5.1.28"/>
    </reaction>
</comment>
<sequence length="330" mass="36821">MIKYSVAFLFIAVCLGSLSAQTENYPVAGKIVCIDPGHGGTSETDQYRVGPGGEREEWINLRVALLLRDLLEEAGAKVLMTRTEDVFIPLEERSRLAVDGGADVFISIHHNATADKQVNFPIIYFHGSALENQASVKLGGLVAKELKRRLFNAQSPVSLVSDFTIFPKSGTNVLRSTYGIPAVIGEASFFSHPKEEKRLKRRAYNKKEARAYFEALNRFFGMEDIPAIKDKIGPFEIPAFEVFQEADRMRPEALEWKANYEEGKNLAELGGPVSYDSAYDLLTLSAKSFPDSYVARLCHGLRAMILEARGEKEKAETEARRVEAFYVIID</sequence>
<dbReference type="InterPro" id="IPR002508">
    <property type="entry name" value="MurNAc-LAA_cat"/>
</dbReference>
<dbReference type="CDD" id="cd02696">
    <property type="entry name" value="MurNAc-LAA"/>
    <property type="match status" value="1"/>
</dbReference>
<feature type="signal peptide" evidence="4">
    <location>
        <begin position="1"/>
        <end position="19"/>
    </location>
</feature>
<keyword evidence="4" id="KW-0732">Signal</keyword>
<dbReference type="PANTHER" id="PTHR30404">
    <property type="entry name" value="N-ACETYLMURAMOYL-L-ALANINE AMIDASE"/>
    <property type="match status" value="1"/>
</dbReference>